<evidence type="ECO:0000313" key="1">
    <source>
        <dbReference type="EMBL" id="EDK34960.1"/>
    </source>
</evidence>
<sequence>MTLFTKLRLLKIREVRKGSVYMKAISDESIKDTVDQMFVEKILLFNEIDIMRATFGLPKEGLRVLTFTDYLILEWIREIIDRKQELATPETKIKIIKEIFNAMDKYTDCES</sequence>
<evidence type="ECO:0000313" key="2">
    <source>
        <dbReference type="Proteomes" id="UP000002411"/>
    </source>
</evidence>
<dbReference type="Proteomes" id="UP000002411">
    <property type="component" value="Chromosome"/>
</dbReference>
<keyword evidence="2" id="KW-1185">Reference proteome</keyword>
<dbReference type="KEGG" id="ckl:CKL_2951"/>
<dbReference type="HOGENOM" id="CLU_2153966_0_0_9"/>
<gene>
    <name evidence="1" type="ordered locus">CKL_2951</name>
</gene>
<reference evidence="1 2" key="1">
    <citation type="journal article" date="2008" name="Proc. Natl. Acad. Sci. U.S.A.">
        <title>The genome of Clostridium kluyveri, a strict anaerobe with unique metabolic features.</title>
        <authorList>
            <person name="Seedorf H."/>
            <person name="Fricke W.F."/>
            <person name="Veith B."/>
            <person name="Brueggemann H."/>
            <person name="Liesegang H."/>
            <person name="Strittmatter A."/>
            <person name="Miethke M."/>
            <person name="Buckel W."/>
            <person name="Hinderberger J."/>
            <person name="Li F."/>
            <person name="Hagemeier C."/>
            <person name="Thauer R.K."/>
            <person name="Gottschalk G."/>
        </authorList>
    </citation>
    <scope>NUCLEOTIDE SEQUENCE [LARGE SCALE GENOMIC DNA]</scope>
    <source>
        <strain evidence="2">ATCC 8527 / DSM 555 / NCIMB 10680</strain>
    </source>
</reference>
<name>A5N1G4_CLOK5</name>
<dbReference type="AlphaFoldDB" id="A5N1G4"/>
<accession>A5N1G4</accession>
<protein>
    <submittedName>
        <fullName evidence="1">Uncharacterized protein</fullName>
    </submittedName>
</protein>
<dbReference type="STRING" id="431943.CKL_2951"/>
<organism evidence="1 2">
    <name type="scientific">Clostridium kluyveri (strain ATCC 8527 / DSM 555 / NBRC 12016 / NCIMB 10680 / K1)</name>
    <dbReference type="NCBI Taxonomy" id="431943"/>
    <lineage>
        <taxon>Bacteria</taxon>
        <taxon>Bacillati</taxon>
        <taxon>Bacillota</taxon>
        <taxon>Clostridia</taxon>
        <taxon>Eubacteriales</taxon>
        <taxon>Clostridiaceae</taxon>
        <taxon>Clostridium</taxon>
    </lineage>
</organism>
<dbReference type="EMBL" id="CP000673">
    <property type="protein sequence ID" value="EDK34960.1"/>
    <property type="molecule type" value="Genomic_DNA"/>
</dbReference>
<proteinExistence type="predicted"/>